<keyword evidence="3" id="KW-1185">Reference proteome</keyword>
<gene>
    <name evidence="2" type="ORF">O4U47_10040</name>
</gene>
<evidence type="ECO:0000313" key="3">
    <source>
        <dbReference type="Proteomes" id="UP001165685"/>
    </source>
</evidence>
<dbReference type="InterPro" id="IPR001962">
    <property type="entry name" value="Asn_synthase"/>
</dbReference>
<dbReference type="Proteomes" id="UP001165685">
    <property type="component" value="Unassembled WGS sequence"/>
</dbReference>
<name>A0ABT4TJI9_9ACTN</name>
<sequence>MLRIRLTPYSENPAWTWSGACFSTLDQHSRLTPVDHPMVEHLAATDGRRTLLMVRERVADRPACSPGVRHVTRAEYDQARDAAAGWPTDFVLVETEPDQPVRVTAGSARTTPLYLATDGTSLVGSWDMADLREHITGINPKEAARLLIYRPRYSTDTLFKGVHRLTERAVAHFGGALWISYPEPALHRTPRRLAPDADVVGAFMATMDAALDRRPWAESTTLFHLTGGFDSGTVATRAAERYPGLFPTATLLIGGPGRKQQIRRRAEMRRRVRFADPDLVIDAMEYPPLAPGCRWGAGDVVSPTEDPLHHPFTVMARAVAQAGARTVVTGLGGDEMVALTQDEEPHEGPGNIGDALILPWVGPRAREVLESADDGIAPPARVNSMTLLSLETTAPILLREGLWPVHPFADPAMVELGEQLPFAWRELKQVQRRRLASLGMSEDVVHPVERESFAEVVEHALTSHAPDLFARMLADGSPLFEDGLVDPDGLRSAVEDLTTGAYSEERDGKILEVLSLHMSAEAFLGR</sequence>
<reference evidence="2" key="1">
    <citation type="submission" date="2023-01" db="EMBL/GenBank/DDBJ databases">
        <title>Draft genome sequence of Nocardiopsis sp. LSu2-4 isolated from halophytes.</title>
        <authorList>
            <person name="Duangmal K."/>
            <person name="Chantavorakit T."/>
        </authorList>
    </citation>
    <scope>NUCLEOTIDE SEQUENCE</scope>
    <source>
        <strain evidence="2">LSu2-4</strain>
    </source>
</reference>
<dbReference type="Pfam" id="PF00733">
    <property type="entry name" value="Asn_synthase"/>
    <property type="match status" value="1"/>
</dbReference>
<dbReference type="EMBL" id="JAQFWP010000014">
    <property type="protein sequence ID" value="MDA2804853.1"/>
    <property type="molecule type" value="Genomic_DNA"/>
</dbReference>
<dbReference type="InterPro" id="IPR014729">
    <property type="entry name" value="Rossmann-like_a/b/a_fold"/>
</dbReference>
<comment type="caution">
    <text evidence="2">The sequence shown here is derived from an EMBL/GenBank/DDBJ whole genome shotgun (WGS) entry which is preliminary data.</text>
</comment>
<feature type="domain" description="Asparagine synthetase" evidence="1">
    <location>
        <begin position="207"/>
        <end position="337"/>
    </location>
</feature>
<organism evidence="2 3">
    <name type="scientific">Nocardiopsis suaedae</name>
    <dbReference type="NCBI Taxonomy" id="3018444"/>
    <lineage>
        <taxon>Bacteria</taxon>
        <taxon>Bacillati</taxon>
        <taxon>Actinomycetota</taxon>
        <taxon>Actinomycetes</taxon>
        <taxon>Streptosporangiales</taxon>
        <taxon>Nocardiopsidaceae</taxon>
        <taxon>Nocardiopsis</taxon>
    </lineage>
</organism>
<proteinExistence type="predicted"/>
<evidence type="ECO:0000313" key="2">
    <source>
        <dbReference type="EMBL" id="MDA2804853.1"/>
    </source>
</evidence>
<dbReference type="Gene3D" id="3.40.50.620">
    <property type="entry name" value="HUPs"/>
    <property type="match status" value="1"/>
</dbReference>
<accession>A0ABT4TJI9</accession>
<protein>
    <submittedName>
        <fullName evidence="2">Asparagine synthase</fullName>
    </submittedName>
</protein>
<evidence type="ECO:0000259" key="1">
    <source>
        <dbReference type="Pfam" id="PF00733"/>
    </source>
</evidence>
<dbReference type="RefSeq" id="WP_270677451.1">
    <property type="nucleotide sequence ID" value="NZ_JAQFWP010000014.1"/>
</dbReference>
<dbReference type="SUPFAM" id="SSF52402">
    <property type="entry name" value="Adenine nucleotide alpha hydrolases-like"/>
    <property type="match status" value="1"/>
</dbReference>